<proteinExistence type="predicted"/>
<dbReference type="Gene3D" id="3.40.50.1440">
    <property type="entry name" value="Tubulin/FtsZ, GTPase domain"/>
    <property type="match status" value="1"/>
</dbReference>
<dbReference type="Pfam" id="PF13809">
    <property type="entry name" value="Tubulin_2"/>
    <property type="match status" value="1"/>
</dbReference>
<gene>
    <name evidence="1" type="ORF">FRX94_08130</name>
</gene>
<dbReference type="InterPro" id="IPR025904">
    <property type="entry name" value="Tubulin-like"/>
</dbReference>
<evidence type="ECO:0000313" key="2">
    <source>
        <dbReference type="Proteomes" id="UP000320791"/>
    </source>
</evidence>
<dbReference type="InterPro" id="IPR036525">
    <property type="entry name" value="Tubulin/FtsZ_GTPase_sf"/>
</dbReference>
<organism evidence="1 2">
    <name type="scientific">Corynebacterium canis</name>
    <dbReference type="NCBI Taxonomy" id="679663"/>
    <lineage>
        <taxon>Bacteria</taxon>
        <taxon>Bacillati</taxon>
        <taxon>Actinomycetota</taxon>
        <taxon>Actinomycetes</taxon>
        <taxon>Mycobacteriales</taxon>
        <taxon>Corynebacteriaceae</taxon>
        <taxon>Corynebacterium</taxon>
    </lineage>
</organism>
<comment type="caution">
    <text evidence="1">The sequence shown here is derived from an EMBL/GenBank/DDBJ whole genome shotgun (WGS) entry which is preliminary data.</text>
</comment>
<evidence type="ECO:0008006" key="3">
    <source>
        <dbReference type="Google" id="ProtNLM"/>
    </source>
</evidence>
<sequence>MHKVLVVGCGGSGAQTLAYMMDQLKTTLAERLPERFPTPNDVVLPAAWQFVSVDVPTVAEKAGRNLPNVSEAGGHYISCGSSDRYATVDAAVSDQLGMKGELGTIASWALTDPTAETTVVGSGAGQYRAIGRMLILSKLKEVQAELAKAWDILFKADTNRELADLMSELYGRTVLAGEISNQQPLVFVVSSMAGGAGASMAIDVCRLLTGLDQLAPSLTSLFLVTPDIFSALSPDAVAGTNPNALAMFAELVAAQFGTATDDDVRVFRALGVPVGVTDQVPIGRVFPVGIRSGEKGARLGNGDPKTVYRAIGRGLAALMVDATSLQNYQAFTLGNKGGVDADYSRFGWGVAERKNIPWGSFGYAQLSMGRDRYGEYAAQRLANSAVEKLLEGHKDVTNPASGDAQIEEKLNNNLQGIHNRVGVILPPPGKAGNWIMNTFWDQISQWSQRISNSIESRIPSSAGQRGRDWLPIVEQTLQSISHDARRDLDGLLYSAVFHWASREVVQEKLLDIIRAEISKYGVPYGSAVLAKIRGYLEDSMIGDVRSVANTAVDVKLSGEMRANLSNNRGHIADDAAYKKRIAHDAIRDLNRCAVVLIARMLGPVLEDFLKNFVDPLALVMRAEHRELEVAAAANNDPNLGVAQLKTNVPRLWPNETQTTVPDRFNQAANEVFLTDVETFPRQFEHDIIESARDAESGAIHFARGLQISAQRVINADWVSTSGAEQAPRDLLVLQETWIARDLTTVPGASEYSNQDPRPAKFEFRIGPAAVLERARQYIRRPGFSFQQFISTSLREYVTSQGLPEHERQYRRNQVLNRFIEAMSNALPLAQINPQLVQAFYMGDISYRFNFSRIPLGGDAIAPLLEKAVLEYPNHTPADRGKPLGGALSNEGDERSIDIFGSYPNYVPVVFESLLPPIAQQWDRTAGNKQEFWAARRARPLTAALPMSDKDRHAMVAGWYIGRLTGTVYCPGTMDARDDDPVQVYDHAAKTWVSFATPMLTPVSQFRSTLDWLPNLLESVSLAWARIGDYPLFGSVRPYMLLRKLYDSEDIPSNPNRTLNAQRLLQAWLFSGHRESGELHQIPGTESGVTPEERLAAAKDWLLRQGNNAQAYVPSQMAGAGQLHNRTNREFGDIRERQVAARVPVYHDLASDVAKVTAELVTLLDKAFAAGPPSAAQPAAGFELHNYAAERFEIPGEGEF</sequence>
<dbReference type="RefSeq" id="WP_146324628.1">
    <property type="nucleotide sequence ID" value="NZ_BAABLR010000070.1"/>
</dbReference>
<name>A0A5C5UF47_9CORY</name>
<evidence type="ECO:0000313" key="1">
    <source>
        <dbReference type="EMBL" id="TWT24529.1"/>
    </source>
</evidence>
<dbReference type="EMBL" id="VOHM01000016">
    <property type="protein sequence ID" value="TWT24529.1"/>
    <property type="molecule type" value="Genomic_DNA"/>
</dbReference>
<dbReference type="AlphaFoldDB" id="A0A5C5UF47"/>
<accession>A0A5C5UF47</accession>
<dbReference type="OrthoDB" id="4795870at2"/>
<dbReference type="Proteomes" id="UP000320791">
    <property type="component" value="Unassembled WGS sequence"/>
</dbReference>
<keyword evidence="2" id="KW-1185">Reference proteome</keyword>
<protein>
    <recommendedName>
        <fullName evidence="3">Tubulin-like protein</fullName>
    </recommendedName>
</protein>
<reference evidence="1 2" key="1">
    <citation type="submission" date="2019-08" db="EMBL/GenBank/DDBJ databases">
        <authorList>
            <person name="Lei W."/>
        </authorList>
    </citation>
    <scope>NUCLEOTIDE SEQUENCE [LARGE SCALE GENOMIC DNA]</scope>
    <source>
        <strain evidence="1 2">CCUG 58627</strain>
    </source>
</reference>